<feature type="region of interest" description="Disordered" evidence="1">
    <location>
        <begin position="894"/>
        <end position="935"/>
    </location>
</feature>
<dbReference type="SMART" id="SM00355">
    <property type="entry name" value="ZnF_C2H2"/>
    <property type="match status" value="2"/>
</dbReference>
<dbReference type="Proteomes" id="UP001152320">
    <property type="component" value="Chromosome 11"/>
</dbReference>
<dbReference type="PANTHER" id="PTHR31025:SF22">
    <property type="entry name" value="IP13529P"/>
    <property type="match status" value="1"/>
</dbReference>
<evidence type="ECO:0000313" key="3">
    <source>
        <dbReference type="EMBL" id="KAJ8033433.1"/>
    </source>
</evidence>
<feature type="region of interest" description="Disordered" evidence="1">
    <location>
        <begin position="1063"/>
        <end position="1088"/>
    </location>
</feature>
<protein>
    <submittedName>
        <fullName evidence="3">Sterile alpha motif domain-containing protein 3</fullName>
    </submittedName>
</protein>
<dbReference type="PROSITE" id="PS00028">
    <property type="entry name" value="ZINC_FINGER_C2H2_1"/>
    <property type="match status" value="1"/>
</dbReference>
<proteinExistence type="predicted"/>
<evidence type="ECO:0000259" key="2">
    <source>
        <dbReference type="PROSITE" id="PS00028"/>
    </source>
</evidence>
<dbReference type="PANTHER" id="PTHR31025">
    <property type="entry name" value="SI:CH211-196P9.1-RELATED"/>
    <property type="match status" value="1"/>
</dbReference>
<accession>A0A9Q1H5D7</accession>
<evidence type="ECO:0000313" key="4">
    <source>
        <dbReference type="Proteomes" id="UP001152320"/>
    </source>
</evidence>
<feature type="compositionally biased region" description="Low complexity" evidence="1">
    <location>
        <begin position="915"/>
        <end position="934"/>
    </location>
</feature>
<dbReference type="OrthoDB" id="5948273at2759"/>
<name>A0A9Q1H5D7_HOLLE</name>
<comment type="caution">
    <text evidence="3">The sequence shown here is derived from an EMBL/GenBank/DDBJ whole genome shotgun (WGS) entry which is preliminary data.</text>
</comment>
<dbReference type="InterPro" id="IPR013087">
    <property type="entry name" value="Znf_C2H2_type"/>
</dbReference>
<evidence type="ECO:0000256" key="1">
    <source>
        <dbReference type="SAM" id="MobiDB-lite"/>
    </source>
</evidence>
<reference evidence="3" key="1">
    <citation type="submission" date="2021-10" db="EMBL/GenBank/DDBJ databases">
        <title>Tropical sea cucumber genome reveals ecological adaptation and Cuvierian tubules defense mechanism.</title>
        <authorList>
            <person name="Chen T."/>
        </authorList>
    </citation>
    <scope>NUCLEOTIDE SEQUENCE</scope>
    <source>
        <strain evidence="3">Nanhai2018</strain>
        <tissue evidence="3">Muscle</tissue>
    </source>
</reference>
<keyword evidence="4" id="KW-1185">Reference proteome</keyword>
<dbReference type="EMBL" id="JAIZAY010000011">
    <property type="protein sequence ID" value="KAJ8033433.1"/>
    <property type="molecule type" value="Genomic_DNA"/>
</dbReference>
<organism evidence="3 4">
    <name type="scientific">Holothuria leucospilota</name>
    <name type="common">Black long sea cucumber</name>
    <name type="synonym">Mertensiothuria leucospilota</name>
    <dbReference type="NCBI Taxonomy" id="206669"/>
    <lineage>
        <taxon>Eukaryota</taxon>
        <taxon>Metazoa</taxon>
        <taxon>Echinodermata</taxon>
        <taxon>Eleutherozoa</taxon>
        <taxon>Echinozoa</taxon>
        <taxon>Holothuroidea</taxon>
        <taxon>Aspidochirotacea</taxon>
        <taxon>Aspidochirotida</taxon>
        <taxon>Holothuriidae</taxon>
        <taxon>Holothuria</taxon>
    </lineage>
</organism>
<sequence>MDLGFLYPCTFCNKFQGTNFKRLLHHIRFMHACSPNFSIRCGIDGCERRYQVFDSFRKHIQRKHSHKLDGEIEELNDVDNNLALNVVVQDGDEIIEEPVEEACLQNMNVVQIAENMHCSDMKKKLALFLLKSREVHKLPRTVIDNIFLQVKDLLKFNQELTEQSIRGLLQEHALELNIDDAMHHSQQLIEAFDQLNSEFKQMKYFREEFKYVDPIEVMVGDNVKESVLYVPILQTLQQLLCHQDVLAQVLNGHSSQNGKLRDFCDGTLFKSHDLFCSEPTALQIQLYYDDFNVVNPLGNKVRTYKIGAFYFTLGNLHPSYRSKLYVMQLLCLCRSEVVKKFGLSSVLQPAITDLRHLESEGLSVYVDGVEYNFFGSVSMVIADNLASHGLAGFIESFNSLRICRFCLGTKEEIQNKFDSDDFELRTEEAHRHHVESVQLHPTLASTYGVTKDSPLNELEYFNVVTGFPPDLAHDLFEGVVPEILTLCLKQFVSDDVCTLNVINNAILNFPYQGSDKCSKPSVMSSELSQFKVKQTASQTWCLLRLLPIMLGDVIPPGNQYFELILSLIAVVELICAPVQDGSTIALMKSKITDLLYLLRELFPDFTMKPKCHFLIHYSDLTMKYGPLSKCWTLRFEGKHSYFKQISRQTKNMKNICLTLAKRHQLLQCYYGSNVNFLVDNTNFIETGGYTISKTMLQQNVVHVLPDKLEGRNDVHCAKSVSLAGVKYETGSVVLLTAKADLLHSFGKVELIVIVDNEIYLVAKVLNTVGFKEQYHAYEVLEGEDVVSCKPSELVSLGHMEGIKSAVYQVFPEMERDLLEKLLDWVKELGAETEADLKFMEAQDFDGILKPIQARKFLKMVGETNTTTEVKDSAAPVQCATKDVEVVIKEVSSVLPVGNPEGPSTPEASQMVRSISDGSSTSKGPSTSDSSSTPKNIVDEAKNMVNVNDIPVNTVGRPWPSVYVFPERNLRQDVQQRLNEGVGKHDRKIKKAIVTALFDDLMLYRAYPTSEMYVTAAKSVVQRYPFLQDTNPCSNPYDSWKLAISEKFRNERRTMQLPSVIKRKRSTPAGPLPKRPMKNWTTSRPTGEDDISISKHKEWLRAEVKKSRNVNEEKINHLMRLTFADRRKMIQDNSRIAEVKKEFPALFQVDQIHAEFSLLMGENLEPKFIRTMKPIFEKVVEWPFSRKEDCNVAAKAREMCKDDLESDALLIAGSFLLPRLLLENPNDLFVQGGRQFSEAAPIPSTPVVVYSGDKFSTSDFTIMAENEEICQPASIYTGLFSLVATFYCFNLEYPPKAKRTLEFLQKVGLSLHDGKKLSPRVASVYSKLQQ</sequence>
<feature type="domain" description="C2H2-type" evidence="2">
    <location>
        <begin position="41"/>
        <end position="64"/>
    </location>
</feature>
<gene>
    <name evidence="3" type="ORF">HOLleu_23671</name>
</gene>